<evidence type="ECO:0000313" key="2">
    <source>
        <dbReference type="EMBL" id="STE74342.1"/>
    </source>
</evidence>
<dbReference type="RefSeq" id="WP_000994493.1">
    <property type="nucleotide sequence ID" value="NZ_BFLD01000002.1"/>
</dbReference>
<evidence type="ECO:0000313" key="1">
    <source>
        <dbReference type="EMBL" id="SPX31701.1"/>
    </source>
</evidence>
<dbReference type="EMBL" id="UFZA01000005">
    <property type="protein sequence ID" value="STE74342.1"/>
    <property type="molecule type" value="Genomic_DNA"/>
</dbReference>
<dbReference type="Proteomes" id="UP000255164">
    <property type="component" value="Unassembled WGS sequence"/>
</dbReference>
<gene>
    <name evidence="2" type="ORF">NCTC10082_05568</name>
    <name evidence="1" type="ORF">NCTC10279_04111</name>
</gene>
<proteinExistence type="predicted"/>
<dbReference type="EMBL" id="UASG01000021">
    <property type="protein sequence ID" value="SPX31701.1"/>
    <property type="molecule type" value="Genomic_DNA"/>
</dbReference>
<evidence type="ECO:0000313" key="3">
    <source>
        <dbReference type="Proteomes" id="UP000250385"/>
    </source>
</evidence>
<reference evidence="3 4" key="1">
    <citation type="submission" date="2018-06" db="EMBL/GenBank/DDBJ databases">
        <authorList>
            <consortium name="Pathogen Informatics"/>
            <person name="Doyle S."/>
        </authorList>
    </citation>
    <scope>NUCLEOTIDE SEQUENCE [LARGE SCALE GENOMIC DNA]</scope>
    <source>
        <strain evidence="2 4">NCTC10082</strain>
        <strain evidence="1 3">NCTC10279</strain>
    </source>
</reference>
<dbReference type="AlphaFoldDB" id="A0A2S8JV39"/>
<dbReference type="Proteomes" id="UP000250385">
    <property type="component" value="Unassembled WGS sequence"/>
</dbReference>
<organism evidence="2 4">
    <name type="scientific">Escherichia coli</name>
    <dbReference type="NCBI Taxonomy" id="562"/>
    <lineage>
        <taxon>Bacteria</taxon>
        <taxon>Pseudomonadati</taxon>
        <taxon>Pseudomonadota</taxon>
        <taxon>Gammaproteobacteria</taxon>
        <taxon>Enterobacterales</taxon>
        <taxon>Enterobacteriaceae</taxon>
        <taxon>Escherichia</taxon>
    </lineage>
</organism>
<evidence type="ECO:0000313" key="4">
    <source>
        <dbReference type="Proteomes" id="UP000255164"/>
    </source>
</evidence>
<name>A0A2S8JV39_ECOLX</name>
<accession>A0A2S8JV39</accession>
<protein>
    <submittedName>
        <fullName evidence="2">Uncharacterized protein</fullName>
    </submittedName>
</protein>
<sequence>MNATEAKCLFFSCAGVLILLAYCIQLLDDARWKQYRQEHQCTVTDSRESEPGLIFTRPAQEAWTCNDGSVHWKKLDPNRDGLLYGE</sequence>